<dbReference type="Gene3D" id="3.30.360.10">
    <property type="entry name" value="Dihydrodipicolinate Reductase, domain 2"/>
    <property type="match status" value="1"/>
</dbReference>
<accession>A0ABS6A0Q8</accession>
<dbReference type="Pfam" id="PF22725">
    <property type="entry name" value="GFO_IDH_MocA_C3"/>
    <property type="match status" value="1"/>
</dbReference>
<organism evidence="3 4">
    <name type="scientific">Acidithiobacillus sulfurivorans</name>
    <dbReference type="NCBI Taxonomy" id="1958756"/>
    <lineage>
        <taxon>Bacteria</taxon>
        <taxon>Pseudomonadati</taxon>
        <taxon>Pseudomonadota</taxon>
        <taxon>Acidithiobacillia</taxon>
        <taxon>Acidithiobacillales</taxon>
        <taxon>Acidithiobacillaceae</taxon>
        <taxon>Acidithiobacillus</taxon>
    </lineage>
</organism>
<dbReference type="Gene3D" id="3.40.50.720">
    <property type="entry name" value="NAD(P)-binding Rossmann-like Domain"/>
    <property type="match status" value="1"/>
</dbReference>
<dbReference type="InterPro" id="IPR000683">
    <property type="entry name" value="Gfo/Idh/MocA-like_OxRdtase_N"/>
</dbReference>
<protein>
    <submittedName>
        <fullName evidence="3">Gfo/Idh/MocA family oxidoreductase</fullName>
    </submittedName>
</protein>
<evidence type="ECO:0000313" key="3">
    <source>
        <dbReference type="EMBL" id="MBU2760473.1"/>
    </source>
</evidence>
<proteinExistence type="predicted"/>
<dbReference type="EMBL" id="JAAOMP010000116">
    <property type="protein sequence ID" value="MBU2760473.1"/>
    <property type="molecule type" value="Genomic_DNA"/>
</dbReference>
<evidence type="ECO:0000313" key="4">
    <source>
        <dbReference type="Proteomes" id="UP000755654"/>
    </source>
</evidence>
<dbReference type="Proteomes" id="UP000755654">
    <property type="component" value="Unassembled WGS sequence"/>
</dbReference>
<dbReference type="InterPro" id="IPR051317">
    <property type="entry name" value="Gfo/Idh/MocA_oxidoreduct"/>
</dbReference>
<gene>
    <name evidence="3" type="ORF">HAP95_10010</name>
</gene>
<evidence type="ECO:0000259" key="1">
    <source>
        <dbReference type="Pfam" id="PF01408"/>
    </source>
</evidence>
<dbReference type="SUPFAM" id="SSF55347">
    <property type="entry name" value="Glyceraldehyde-3-phosphate dehydrogenase-like, C-terminal domain"/>
    <property type="match status" value="1"/>
</dbReference>
<dbReference type="InterPro" id="IPR036291">
    <property type="entry name" value="NAD(P)-bd_dom_sf"/>
</dbReference>
<feature type="domain" description="Gfo/Idh/MocA-like oxidoreductase N-terminal" evidence="1">
    <location>
        <begin position="25"/>
        <end position="147"/>
    </location>
</feature>
<reference evidence="3 4" key="1">
    <citation type="journal article" date="2021" name="ISME J.">
        <title>Genomic evolution of the class Acidithiobacillia: deep-branching Proteobacteria living in extreme acidic conditions.</title>
        <authorList>
            <person name="Moya-Beltran A."/>
            <person name="Beard S."/>
            <person name="Rojas-Villalobos C."/>
            <person name="Issotta F."/>
            <person name="Gallardo Y."/>
            <person name="Ulloa R."/>
            <person name="Giaveno A."/>
            <person name="Degli Esposti M."/>
            <person name="Johnson D.B."/>
            <person name="Quatrini R."/>
        </authorList>
    </citation>
    <scope>NUCLEOTIDE SEQUENCE [LARGE SCALE GENOMIC DNA]</scope>
    <source>
        <strain evidence="3 4">RW2</strain>
    </source>
</reference>
<comment type="caution">
    <text evidence="3">The sequence shown here is derived from an EMBL/GenBank/DDBJ whole genome shotgun (WGS) entry which is preliminary data.</text>
</comment>
<feature type="domain" description="GFO/IDH/MocA-like oxidoreductase" evidence="2">
    <location>
        <begin position="160"/>
        <end position="290"/>
    </location>
</feature>
<dbReference type="PANTHER" id="PTHR43708">
    <property type="entry name" value="CONSERVED EXPRESSED OXIDOREDUCTASE (EUROFUNG)"/>
    <property type="match status" value="1"/>
</dbReference>
<dbReference type="InterPro" id="IPR055170">
    <property type="entry name" value="GFO_IDH_MocA-like_dom"/>
</dbReference>
<dbReference type="Pfam" id="PF01408">
    <property type="entry name" value="GFO_IDH_MocA"/>
    <property type="match status" value="1"/>
</dbReference>
<dbReference type="SUPFAM" id="SSF51735">
    <property type="entry name" value="NAD(P)-binding Rossmann-fold domains"/>
    <property type="match status" value="1"/>
</dbReference>
<evidence type="ECO:0000259" key="2">
    <source>
        <dbReference type="Pfam" id="PF22725"/>
    </source>
</evidence>
<name>A0ABS6A0Q8_9PROT</name>
<dbReference type="PANTHER" id="PTHR43708:SF3">
    <property type="entry name" value="OXIDOREDUCTASE"/>
    <property type="match status" value="1"/>
</dbReference>
<sequence length="396" mass="44378">MEISHVLETNSRLTDSTSDGVRRFKVAFLGGAYESAVGRVHRTALEMDQHFELVAGCFSRNKEANKLSAIWYGIDPDRTYNTLVELLLAETCNIDAIVILSPQDQHAQHILACLDAEVPVICEKALVATVDEAVSIQKKLSSNNGFLVVISNYTGYPILRELKHMIEQNVFGSIQQLHMEMPQEGFSRLDADGAPVIPQEWRLRDGPIPTISLDLGVHLHMMARFLTGERPNEVIAVSDSNGNFKQVTDNVSCLIKYSNNLNCNVWYSKTALGYRNGLKLRVFGEKGSAEWVQENPEYLQMADDSGGRFIIDRASKGIKIANQSRYTRFKAGHPAGFIEAFANYYYDIANALECYLTGNCCFKHEYIFSIDESLEGLRMLNAIAKSSIRKCWETVA</sequence>
<keyword evidence="4" id="KW-1185">Reference proteome</keyword>